<feature type="region of interest" description="Disordered" evidence="6">
    <location>
        <begin position="1"/>
        <end position="69"/>
    </location>
</feature>
<protein>
    <recommendedName>
        <fullName evidence="7">AP2/ERF domain-containing protein</fullName>
    </recommendedName>
</protein>
<dbReference type="GO" id="GO:0003677">
    <property type="term" value="F:DNA binding"/>
    <property type="evidence" value="ECO:0007669"/>
    <property type="project" value="UniProtKB-KW"/>
</dbReference>
<keyword evidence="9" id="KW-1185">Reference proteome</keyword>
<evidence type="ECO:0000256" key="1">
    <source>
        <dbReference type="ARBA" id="ARBA00004123"/>
    </source>
</evidence>
<comment type="caution">
    <text evidence="8">The sequence shown here is derived from an EMBL/GenBank/DDBJ whole genome shotgun (WGS) entry which is preliminary data.</text>
</comment>
<keyword evidence="4" id="KW-0804">Transcription</keyword>
<organism evidence="8 9">
    <name type="scientific">Colocasia esculenta</name>
    <name type="common">Wild taro</name>
    <name type="synonym">Arum esculentum</name>
    <dbReference type="NCBI Taxonomy" id="4460"/>
    <lineage>
        <taxon>Eukaryota</taxon>
        <taxon>Viridiplantae</taxon>
        <taxon>Streptophyta</taxon>
        <taxon>Embryophyta</taxon>
        <taxon>Tracheophyta</taxon>
        <taxon>Spermatophyta</taxon>
        <taxon>Magnoliopsida</taxon>
        <taxon>Liliopsida</taxon>
        <taxon>Araceae</taxon>
        <taxon>Aroideae</taxon>
        <taxon>Colocasieae</taxon>
        <taxon>Colocasia</taxon>
    </lineage>
</organism>
<feature type="domain" description="AP2/ERF" evidence="7">
    <location>
        <begin position="195"/>
        <end position="222"/>
    </location>
</feature>
<dbReference type="Proteomes" id="UP000652761">
    <property type="component" value="Unassembled WGS sequence"/>
</dbReference>
<keyword evidence="2" id="KW-0805">Transcription regulation</keyword>
<dbReference type="Gene3D" id="3.30.730.10">
    <property type="entry name" value="AP2/ERF domain"/>
    <property type="match status" value="1"/>
</dbReference>
<accession>A0A843VQC1</accession>
<dbReference type="GO" id="GO:0003700">
    <property type="term" value="F:DNA-binding transcription factor activity"/>
    <property type="evidence" value="ECO:0007669"/>
    <property type="project" value="InterPro"/>
</dbReference>
<dbReference type="InterPro" id="IPR036955">
    <property type="entry name" value="AP2/ERF_dom_sf"/>
</dbReference>
<evidence type="ECO:0000259" key="7">
    <source>
        <dbReference type="PROSITE" id="PS51032"/>
    </source>
</evidence>
<evidence type="ECO:0000256" key="4">
    <source>
        <dbReference type="ARBA" id="ARBA00023163"/>
    </source>
</evidence>
<evidence type="ECO:0000313" key="8">
    <source>
        <dbReference type="EMBL" id="MQL98175.1"/>
    </source>
</evidence>
<dbReference type="EMBL" id="NMUH01002151">
    <property type="protein sequence ID" value="MQL98175.1"/>
    <property type="molecule type" value="Genomic_DNA"/>
</dbReference>
<evidence type="ECO:0000256" key="3">
    <source>
        <dbReference type="ARBA" id="ARBA00023125"/>
    </source>
</evidence>
<evidence type="ECO:0000256" key="5">
    <source>
        <dbReference type="ARBA" id="ARBA00023242"/>
    </source>
</evidence>
<evidence type="ECO:0000256" key="2">
    <source>
        <dbReference type="ARBA" id="ARBA00023015"/>
    </source>
</evidence>
<name>A0A843VQC1_COLES</name>
<sequence>MGEKGCSPDSQGIGVSKGGGAWRIRVSGRIGSDPPIRGRPADPCGSRIGPPMIRSDTGGSGRCAPPRQTMLRKTVKDIAWKERSEANTKRETEDLKTCGGRGDSFEDLEEAKSRGGASAPVVCLASQNRDWRSLLRRSHPLRLLRRDPRENDSQNMVLFQVLSEAAMSTRNLPPPSLLNSGAAALVTRVRAKKKRYRGVRRRPWGKFAAEIKDSTRRGGGCG</sequence>
<dbReference type="GO" id="GO:0005634">
    <property type="term" value="C:nucleus"/>
    <property type="evidence" value="ECO:0007669"/>
    <property type="project" value="UniProtKB-SubCell"/>
</dbReference>
<dbReference type="PROSITE" id="PS51032">
    <property type="entry name" value="AP2_ERF"/>
    <property type="match status" value="1"/>
</dbReference>
<keyword evidence="5" id="KW-0539">Nucleus</keyword>
<comment type="subcellular location">
    <subcellularLocation>
        <location evidence="1">Nucleus</location>
    </subcellularLocation>
</comment>
<dbReference type="AlphaFoldDB" id="A0A843VQC1"/>
<keyword evidence="3" id="KW-0238">DNA-binding</keyword>
<evidence type="ECO:0000256" key="6">
    <source>
        <dbReference type="SAM" id="MobiDB-lite"/>
    </source>
</evidence>
<evidence type="ECO:0000313" key="9">
    <source>
        <dbReference type="Proteomes" id="UP000652761"/>
    </source>
</evidence>
<proteinExistence type="predicted"/>
<gene>
    <name evidence="8" type="ORF">Taro_030882</name>
</gene>
<reference evidence="8" key="1">
    <citation type="submission" date="2017-07" db="EMBL/GenBank/DDBJ databases">
        <title>Taro Niue Genome Assembly and Annotation.</title>
        <authorList>
            <person name="Atibalentja N."/>
            <person name="Keating K."/>
            <person name="Fields C.J."/>
        </authorList>
    </citation>
    <scope>NUCLEOTIDE SEQUENCE</scope>
    <source>
        <strain evidence="8">Niue_2</strain>
        <tissue evidence="8">Leaf</tissue>
    </source>
</reference>
<dbReference type="InterPro" id="IPR001471">
    <property type="entry name" value="AP2/ERF_dom"/>
</dbReference>